<feature type="compositionally biased region" description="Low complexity" evidence="1">
    <location>
        <begin position="1"/>
        <end position="18"/>
    </location>
</feature>
<reference evidence="3 4" key="1">
    <citation type="submission" date="2019-02" db="EMBL/GenBank/DDBJ databases">
        <title>Deep-cultivation of Planctomycetes and their phenomic and genomic characterization uncovers novel biology.</title>
        <authorList>
            <person name="Wiegand S."/>
            <person name="Jogler M."/>
            <person name="Boedeker C."/>
            <person name="Pinto D."/>
            <person name="Vollmers J."/>
            <person name="Rivas-Marin E."/>
            <person name="Kohn T."/>
            <person name="Peeters S.H."/>
            <person name="Heuer A."/>
            <person name="Rast P."/>
            <person name="Oberbeckmann S."/>
            <person name="Bunk B."/>
            <person name="Jeske O."/>
            <person name="Meyerdierks A."/>
            <person name="Storesund J.E."/>
            <person name="Kallscheuer N."/>
            <person name="Luecker S."/>
            <person name="Lage O.M."/>
            <person name="Pohl T."/>
            <person name="Merkel B.J."/>
            <person name="Hornburger P."/>
            <person name="Mueller R.-W."/>
            <person name="Bruemmer F."/>
            <person name="Labrenz M."/>
            <person name="Spormann A.M."/>
            <person name="Op Den Camp H."/>
            <person name="Overmann J."/>
            <person name="Amann R."/>
            <person name="Jetten M.S.M."/>
            <person name="Mascher T."/>
            <person name="Medema M.H."/>
            <person name="Devos D.P."/>
            <person name="Kaster A.-K."/>
            <person name="Ovreas L."/>
            <person name="Rohde M."/>
            <person name="Galperin M.Y."/>
            <person name="Jogler C."/>
        </authorList>
    </citation>
    <scope>NUCLEOTIDE SEQUENCE [LARGE SCALE GENOMIC DNA]</scope>
    <source>
        <strain evidence="3 4">Poly41</strain>
    </source>
</reference>
<dbReference type="SUPFAM" id="SSF55347">
    <property type="entry name" value="Glyceraldehyde-3-phosphate dehydrogenase-like, C-terminal domain"/>
    <property type="match status" value="1"/>
</dbReference>
<dbReference type="EMBL" id="SJPV01000002">
    <property type="protein sequence ID" value="TWU41136.1"/>
    <property type="molecule type" value="Genomic_DNA"/>
</dbReference>
<dbReference type="PANTHER" id="PTHR43818">
    <property type="entry name" value="BCDNA.GH03377"/>
    <property type="match status" value="1"/>
</dbReference>
<dbReference type="InterPro" id="IPR055170">
    <property type="entry name" value="GFO_IDH_MocA-like_dom"/>
</dbReference>
<dbReference type="InterPro" id="IPR050463">
    <property type="entry name" value="Gfo/Idh/MocA_oxidrdct_glycsds"/>
</dbReference>
<sequence length="460" mass="50960">MPQPKSSANSSSATSPSSRRQFLKQGSAVAAGVSLAYHNIPAVHAAEDNTIRLSLIGCGNRGTGAVSNALGTSDQGPIKLHAMADLDLDNINRRIDLLGKKHGEQVDVAEDRKFIGFESYKQAVDVLRPGDIAMCTTRAYIRPKHVEYAISKGINVFMEKPFSPDPMGLKRLLRAGEEADRKGLKIAAGLQCRHSPARAALIDKIHSGVMGDLSYIRANRLTGRRWLGNQGAQSNDFKQQLKFGKTALLWVGSGHMVDNLIHQIDECCWLMDDWPVSCHGMGGREVGSDDHGQNIDTYSMEFTFPSGKKAFCGFRRALKGYSEFATYVHCDKKAGQFSGNVHQATVHMFKDHHIDKDNIEWSPTPDASSPWDYEWIDFVNSIRNDKPHNECKRAVYADYASLMGRAAAHTNKIVTWDEITNSEFQFCSYLDDLTDDSPPPVTANEEGYFPAPHAGLWKEV</sequence>
<name>A0A5C6E199_9BACT</name>
<accession>A0A5C6E199</accession>
<dbReference type="InterPro" id="IPR036291">
    <property type="entry name" value="NAD(P)-bd_dom_sf"/>
</dbReference>
<proteinExistence type="predicted"/>
<keyword evidence="4" id="KW-1185">Reference proteome</keyword>
<feature type="domain" description="GFO/IDH/MocA-like oxidoreductase" evidence="2">
    <location>
        <begin position="204"/>
        <end position="332"/>
    </location>
</feature>
<feature type="region of interest" description="Disordered" evidence="1">
    <location>
        <begin position="1"/>
        <end position="23"/>
    </location>
</feature>
<dbReference type="Gene3D" id="3.40.50.720">
    <property type="entry name" value="NAD(P)-binding Rossmann-like Domain"/>
    <property type="match status" value="1"/>
</dbReference>
<dbReference type="AlphaFoldDB" id="A0A5C6E199"/>
<dbReference type="OrthoDB" id="253515at2"/>
<dbReference type="PANTHER" id="PTHR43818:SF5">
    <property type="entry name" value="OXIDOREDUCTASE FAMILY PROTEIN"/>
    <property type="match status" value="1"/>
</dbReference>
<evidence type="ECO:0000313" key="3">
    <source>
        <dbReference type="EMBL" id="TWU41136.1"/>
    </source>
</evidence>
<dbReference type="SUPFAM" id="SSF51735">
    <property type="entry name" value="NAD(P)-binding Rossmann-fold domains"/>
    <property type="match status" value="1"/>
</dbReference>
<evidence type="ECO:0000313" key="4">
    <source>
        <dbReference type="Proteomes" id="UP000319143"/>
    </source>
</evidence>
<dbReference type="RefSeq" id="WP_146525636.1">
    <property type="nucleotide sequence ID" value="NZ_SJPV01000002.1"/>
</dbReference>
<comment type="caution">
    <text evidence="3">The sequence shown here is derived from an EMBL/GenBank/DDBJ whole genome shotgun (WGS) entry which is preliminary data.</text>
</comment>
<dbReference type="PROSITE" id="PS51318">
    <property type="entry name" value="TAT"/>
    <property type="match status" value="1"/>
</dbReference>
<dbReference type="Pfam" id="PF22725">
    <property type="entry name" value="GFO_IDH_MocA_C3"/>
    <property type="match status" value="1"/>
</dbReference>
<evidence type="ECO:0000259" key="2">
    <source>
        <dbReference type="Pfam" id="PF22725"/>
    </source>
</evidence>
<organism evidence="3 4">
    <name type="scientific">Novipirellula artificiosorum</name>
    <dbReference type="NCBI Taxonomy" id="2528016"/>
    <lineage>
        <taxon>Bacteria</taxon>
        <taxon>Pseudomonadati</taxon>
        <taxon>Planctomycetota</taxon>
        <taxon>Planctomycetia</taxon>
        <taxon>Pirellulales</taxon>
        <taxon>Pirellulaceae</taxon>
        <taxon>Novipirellula</taxon>
    </lineage>
</organism>
<dbReference type="Proteomes" id="UP000319143">
    <property type="component" value="Unassembled WGS sequence"/>
</dbReference>
<dbReference type="InterPro" id="IPR006311">
    <property type="entry name" value="TAT_signal"/>
</dbReference>
<dbReference type="Gene3D" id="3.30.360.10">
    <property type="entry name" value="Dihydrodipicolinate Reductase, domain 2"/>
    <property type="match status" value="1"/>
</dbReference>
<evidence type="ECO:0000256" key="1">
    <source>
        <dbReference type="SAM" id="MobiDB-lite"/>
    </source>
</evidence>
<protein>
    <recommendedName>
        <fullName evidence="2">GFO/IDH/MocA-like oxidoreductase domain-containing protein</fullName>
    </recommendedName>
</protein>
<gene>
    <name evidence="3" type="ORF">Poly41_19740</name>
</gene>